<feature type="domain" description="Metallo-beta-lactamase" evidence="1">
    <location>
        <begin position="53"/>
        <end position="280"/>
    </location>
</feature>
<dbReference type="InterPro" id="IPR048933">
    <property type="entry name" value="B_lactamase-like_C"/>
</dbReference>
<dbReference type="InterPro" id="IPR001279">
    <property type="entry name" value="Metallo-B-lactamas"/>
</dbReference>
<dbReference type="InterPro" id="IPR036388">
    <property type="entry name" value="WH-like_DNA-bd_sf"/>
</dbReference>
<dbReference type="Proteomes" id="UP000500806">
    <property type="component" value="Chromosome"/>
</dbReference>
<dbReference type="Pfam" id="PF21221">
    <property type="entry name" value="B_lactamase-like_C"/>
    <property type="match status" value="1"/>
</dbReference>
<evidence type="ECO:0000259" key="1">
    <source>
        <dbReference type="SMART" id="SM00849"/>
    </source>
</evidence>
<keyword evidence="3" id="KW-1185">Reference proteome</keyword>
<dbReference type="EMBL" id="CP028941">
    <property type="protein sequence ID" value="QKM63455.1"/>
    <property type="molecule type" value="Genomic_DNA"/>
</dbReference>
<dbReference type="InterPro" id="IPR036866">
    <property type="entry name" value="RibonucZ/Hydroxyglut_hydro"/>
</dbReference>
<dbReference type="AlphaFoldDB" id="A0A6M9PXH9"/>
<dbReference type="SMART" id="SM00849">
    <property type="entry name" value="Lactamase_B"/>
    <property type="match status" value="1"/>
</dbReference>
<dbReference type="Gene3D" id="1.10.10.10">
    <property type="entry name" value="Winged helix-like DNA-binding domain superfamily/Winged helix DNA-binding domain"/>
    <property type="match status" value="1"/>
</dbReference>
<dbReference type="SUPFAM" id="SSF56281">
    <property type="entry name" value="Metallo-hydrolase/oxidoreductase"/>
    <property type="match status" value="1"/>
</dbReference>
<dbReference type="InterPro" id="IPR050662">
    <property type="entry name" value="Sec-metab_biosynth-thioest"/>
</dbReference>
<evidence type="ECO:0000313" key="2">
    <source>
        <dbReference type="EMBL" id="QKM63455.1"/>
    </source>
</evidence>
<dbReference type="RefSeq" id="WP_173943624.1">
    <property type="nucleotide sequence ID" value="NZ_CBCSCD010000002.1"/>
</dbReference>
<protein>
    <submittedName>
        <fullName evidence="2">Zn-dependent hydrolase</fullName>
    </submittedName>
</protein>
<organism evidence="2 3">
    <name type="scientific">Polynucleobacter antarcticus</name>
    <dbReference type="NCBI Taxonomy" id="1743162"/>
    <lineage>
        <taxon>Bacteria</taxon>
        <taxon>Pseudomonadati</taxon>
        <taxon>Pseudomonadota</taxon>
        <taxon>Betaproteobacteria</taxon>
        <taxon>Burkholderiales</taxon>
        <taxon>Burkholderiaceae</taxon>
        <taxon>Polynucleobacter</taxon>
    </lineage>
</organism>
<reference evidence="2 3" key="1">
    <citation type="submission" date="2018-04" db="EMBL/GenBank/DDBJ databases">
        <title>Polynucleobacter sp. LimPoW16 genome.</title>
        <authorList>
            <person name="Hahn M.W."/>
        </authorList>
    </citation>
    <scope>NUCLEOTIDE SEQUENCE [LARGE SCALE GENOMIC DNA]</scope>
    <source>
        <strain evidence="2 3">LimPoW16</strain>
    </source>
</reference>
<sequence length="367" mass="40876">MKKSDPSSTAHHATKTETLHYPLADALPDVGSTLELAPGVRWLRMRLPFALDHINLWLLRDVFEGVEGWTIVDCGIANDETKASWEQIFTNELGGLPVLRVIVTHMHPDHIGLAQWLCEKWQVPLWISMTDYLTAQWLSHKEGGAAVGARAGGGGSADHFQKHGLNAPEDLEKIRGRSNYYSNMVPGVPRQYRRIIEGEMILIGGHEWQVIMGFGHAPEHASLFCRALGVLIAGDMLLPRISTNVSVYDADPDADPLGLYLSSLDRYLPLPDDTLVLPSHGKPFTGMKLRVAQLKAHHDDRLAETISACQKPATARDIIPVLFKRELDIHQMTFAMGEAIAHLNYLLRRGVLRRQLCEDGVLRFSVA</sequence>
<gene>
    <name evidence="2" type="ORF">DCO16_10640</name>
</gene>
<dbReference type="PANTHER" id="PTHR23131">
    <property type="entry name" value="ENDORIBONUCLEASE LACTB2"/>
    <property type="match status" value="1"/>
</dbReference>
<proteinExistence type="predicted"/>
<dbReference type="KEGG" id="pani:DCO16_10640"/>
<dbReference type="Gene3D" id="3.60.15.10">
    <property type="entry name" value="Ribonuclease Z/Hydroxyacylglutathione hydrolase-like"/>
    <property type="match status" value="1"/>
</dbReference>
<keyword evidence="2" id="KW-0378">Hydrolase</keyword>
<dbReference type="Pfam" id="PF00753">
    <property type="entry name" value="Lactamase_B"/>
    <property type="match status" value="1"/>
</dbReference>
<name>A0A6M9PXH9_9BURK</name>
<evidence type="ECO:0000313" key="3">
    <source>
        <dbReference type="Proteomes" id="UP000500806"/>
    </source>
</evidence>
<accession>A0A6M9PXH9</accession>
<dbReference type="PANTHER" id="PTHR23131:SF4">
    <property type="entry name" value="METALLO-BETA-LACTAMASE SUPERFAMILY POTEIN"/>
    <property type="match status" value="1"/>
</dbReference>
<dbReference type="GO" id="GO:0016787">
    <property type="term" value="F:hydrolase activity"/>
    <property type="evidence" value="ECO:0007669"/>
    <property type="project" value="UniProtKB-KW"/>
</dbReference>